<feature type="non-terminal residue" evidence="1">
    <location>
        <position position="74"/>
    </location>
</feature>
<dbReference type="Proteomes" id="UP001432322">
    <property type="component" value="Unassembled WGS sequence"/>
</dbReference>
<keyword evidence="2" id="KW-1185">Reference proteome</keyword>
<accession>A0AAV5WAM1</accession>
<evidence type="ECO:0000313" key="2">
    <source>
        <dbReference type="Proteomes" id="UP001432322"/>
    </source>
</evidence>
<evidence type="ECO:0000313" key="1">
    <source>
        <dbReference type="EMBL" id="GMT27448.1"/>
    </source>
</evidence>
<proteinExistence type="predicted"/>
<comment type="caution">
    <text evidence="1">The sequence shown here is derived from an EMBL/GenBank/DDBJ whole genome shotgun (WGS) entry which is preliminary data.</text>
</comment>
<sequence>RIRGFPARSACSFSSWLHTCHVGRCTGLLSSLMLGGSSCDWFSRPQRVSLLLALCLVCRSCALSPRGSTRGRSG</sequence>
<feature type="non-terminal residue" evidence="1">
    <location>
        <position position="1"/>
    </location>
</feature>
<protein>
    <submittedName>
        <fullName evidence="1">Uncharacterized protein</fullName>
    </submittedName>
</protein>
<reference evidence="1" key="1">
    <citation type="submission" date="2023-10" db="EMBL/GenBank/DDBJ databases">
        <title>Genome assembly of Pristionchus species.</title>
        <authorList>
            <person name="Yoshida K."/>
            <person name="Sommer R.J."/>
        </authorList>
    </citation>
    <scope>NUCLEOTIDE SEQUENCE</scope>
    <source>
        <strain evidence="1">RS5133</strain>
    </source>
</reference>
<dbReference type="AlphaFoldDB" id="A0AAV5WAM1"/>
<organism evidence="1 2">
    <name type="scientific">Pristionchus fissidentatus</name>
    <dbReference type="NCBI Taxonomy" id="1538716"/>
    <lineage>
        <taxon>Eukaryota</taxon>
        <taxon>Metazoa</taxon>
        <taxon>Ecdysozoa</taxon>
        <taxon>Nematoda</taxon>
        <taxon>Chromadorea</taxon>
        <taxon>Rhabditida</taxon>
        <taxon>Rhabditina</taxon>
        <taxon>Diplogasteromorpha</taxon>
        <taxon>Diplogasteroidea</taxon>
        <taxon>Neodiplogasteridae</taxon>
        <taxon>Pristionchus</taxon>
    </lineage>
</organism>
<name>A0AAV5WAM1_9BILA</name>
<dbReference type="EMBL" id="BTSY01000005">
    <property type="protein sequence ID" value="GMT27448.1"/>
    <property type="molecule type" value="Genomic_DNA"/>
</dbReference>
<gene>
    <name evidence="1" type="ORF">PFISCL1PPCAC_18745</name>
</gene>